<keyword evidence="6" id="KW-0865">Zymogen</keyword>
<feature type="active site" evidence="7">
    <location>
        <position position="334"/>
    </location>
</feature>
<dbReference type="PROSITE" id="PS51767">
    <property type="entry name" value="PEPTIDASE_A1"/>
    <property type="match status" value="1"/>
</dbReference>
<evidence type="ECO:0000256" key="10">
    <source>
        <dbReference type="SAM" id="Phobius"/>
    </source>
</evidence>
<feature type="active site" evidence="7">
    <location>
        <position position="80"/>
    </location>
</feature>
<evidence type="ECO:0000256" key="7">
    <source>
        <dbReference type="PIRSR" id="PIRSR601461-1"/>
    </source>
</evidence>
<dbReference type="GO" id="GO:0004190">
    <property type="term" value="F:aspartic-type endopeptidase activity"/>
    <property type="evidence" value="ECO:0007669"/>
    <property type="project" value="UniProtKB-KW"/>
</dbReference>
<evidence type="ECO:0000256" key="9">
    <source>
        <dbReference type="SAM" id="Coils"/>
    </source>
</evidence>
<keyword evidence="8" id="KW-1015">Disulfide bond</keyword>
<feature type="transmembrane region" description="Helical" evidence="10">
    <location>
        <begin position="528"/>
        <end position="550"/>
    </location>
</feature>
<dbReference type="OrthoDB" id="2747330at2759"/>
<accession>G0QL27</accession>
<reference evidence="13 14" key="1">
    <citation type="submission" date="2011-07" db="EMBL/GenBank/DDBJ databases">
        <authorList>
            <person name="Coyne R."/>
            <person name="Brami D."/>
            <person name="Johnson J."/>
            <person name="Hostetler J."/>
            <person name="Hannick L."/>
            <person name="Clark T."/>
            <person name="Cassidy-Hanley D."/>
            <person name="Inman J."/>
        </authorList>
    </citation>
    <scope>NUCLEOTIDE SEQUENCE [LARGE SCALE GENOMIC DNA]</scope>
    <source>
        <strain evidence="13 14">G5</strain>
    </source>
</reference>
<dbReference type="Proteomes" id="UP000008983">
    <property type="component" value="Unassembled WGS sequence"/>
</dbReference>
<comment type="similarity">
    <text evidence="1">Belongs to the peptidase A1 family.</text>
</comment>
<gene>
    <name evidence="13" type="ORF">IMG5_024540</name>
</gene>
<dbReference type="eggNOG" id="KOG1339">
    <property type="taxonomic scope" value="Eukaryota"/>
</dbReference>
<dbReference type="InterPro" id="IPR033121">
    <property type="entry name" value="PEPTIDASE_A1"/>
</dbReference>
<dbReference type="InParanoid" id="G0QL27"/>
<dbReference type="Pfam" id="PF14543">
    <property type="entry name" value="TAXi_N"/>
    <property type="match status" value="1"/>
</dbReference>
<keyword evidence="9" id="KW-0175">Coiled coil</keyword>
<protein>
    <recommendedName>
        <fullName evidence="12">Peptidase A1 domain-containing protein</fullName>
    </recommendedName>
</protein>
<dbReference type="GO" id="GO:0006508">
    <property type="term" value="P:proteolysis"/>
    <property type="evidence" value="ECO:0007669"/>
    <property type="project" value="UniProtKB-KW"/>
</dbReference>
<dbReference type="RefSeq" id="XP_004039387.1">
    <property type="nucleotide sequence ID" value="XM_004039339.1"/>
</dbReference>
<keyword evidence="10" id="KW-1133">Transmembrane helix</keyword>
<feature type="transmembrane region" description="Helical" evidence="10">
    <location>
        <begin position="291"/>
        <end position="317"/>
    </location>
</feature>
<feature type="domain" description="Peptidase A1" evidence="12">
    <location>
        <begin position="62"/>
        <end position="447"/>
    </location>
</feature>
<feature type="coiled-coil region" evidence="9">
    <location>
        <begin position="481"/>
        <end position="510"/>
    </location>
</feature>
<evidence type="ECO:0000256" key="11">
    <source>
        <dbReference type="SAM" id="SignalP"/>
    </source>
</evidence>
<evidence type="ECO:0000313" key="13">
    <source>
        <dbReference type="EMBL" id="EGR34083.1"/>
    </source>
</evidence>
<dbReference type="EMBL" id="GL983209">
    <property type="protein sequence ID" value="EGR34083.1"/>
    <property type="molecule type" value="Genomic_DNA"/>
</dbReference>
<dbReference type="InterPro" id="IPR001461">
    <property type="entry name" value="Aspartic_peptidase_A1"/>
</dbReference>
<feature type="chain" id="PRO_5003407692" description="Peptidase A1 domain-containing protein" evidence="11">
    <location>
        <begin position="21"/>
        <end position="588"/>
    </location>
</feature>
<keyword evidence="10" id="KW-0812">Transmembrane</keyword>
<evidence type="ECO:0000256" key="3">
    <source>
        <dbReference type="ARBA" id="ARBA00022729"/>
    </source>
</evidence>
<dbReference type="InterPro" id="IPR001969">
    <property type="entry name" value="Aspartic_peptidase_AS"/>
</dbReference>
<feature type="disulfide bond" evidence="8">
    <location>
        <begin position="93"/>
        <end position="130"/>
    </location>
</feature>
<dbReference type="OMA" id="CIGRIDG"/>
<keyword evidence="14" id="KW-1185">Reference proteome</keyword>
<evidence type="ECO:0000256" key="2">
    <source>
        <dbReference type="ARBA" id="ARBA00022670"/>
    </source>
</evidence>
<keyword evidence="10" id="KW-0472">Membrane</keyword>
<evidence type="ECO:0000256" key="5">
    <source>
        <dbReference type="ARBA" id="ARBA00022801"/>
    </source>
</evidence>
<dbReference type="STRING" id="857967.G0QL27"/>
<keyword evidence="2" id="KW-0645">Protease</keyword>
<dbReference type="InterPro" id="IPR032861">
    <property type="entry name" value="TAXi_N"/>
</dbReference>
<evidence type="ECO:0000256" key="4">
    <source>
        <dbReference type="ARBA" id="ARBA00022750"/>
    </source>
</evidence>
<keyword evidence="5" id="KW-0378">Hydrolase</keyword>
<evidence type="ECO:0000256" key="6">
    <source>
        <dbReference type="ARBA" id="ARBA00023145"/>
    </source>
</evidence>
<dbReference type="PANTHER" id="PTHR47965">
    <property type="entry name" value="ASPARTYL PROTEASE-RELATED"/>
    <property type="match status" value="1"/>
</dbReference>
<dbReference type="Gene3D" id="2.40.70.10">
    <property type="entry name" value="Acid Proteases"/>
    <property type="match status" value="2"/>
</dbReference>
<dbReference type="AlphaFoldDB" id="G0QL27"/>
<dbReference type="InterPro" id="IPR021109">
    <property type="entry name" value="Peptidase_aspartic_dom_sf"/>
</dbReference>
<evidence type="ECO:0000256" key="1">
    <source>
        <dbReference type="ARBA" id="ARBA00007447"/>
    </source>
</evidence>
<keyword evidence="4" id="KW-0064">Aspartyl protease</keyword>
<dbReference type="GeneID" id="14910263"/>
<feature type="signal peptide" evidence="11">
    <location>
        <begin position="1"/>
        <end position="20"/>
    </location>
</feature>
<organism evidence="13 14">
    <name type="scientific">Ichthyophthirius multifiliis</name>
    <name type="common">White spot disease agent</name>
    <name type="synonym">Ich</name>
    <dbReference type="NCBI Taxonomy" id="5932"/>
    <lineage>
        <taxon>Eukaryota</taxon>
        <taxon>Sar</taxon>
        <taxon>Alveolata</taxon>
        <taxon>Ciliophora</taxon>
        <taxon>Intramacronucleata</taxon>
        <taxon>Oligohymenophorea</taxon>
        <taxon>Hymenostomatida</taxon>
        <taxon>Ophryoglenina</taxon>
        <taxon>Ichthyophthirius</taxon>
    </lineage>
</organism>
<dbReference type="SUPFAM" id="SSF50630">
    <property type="entry name" value="Acid proteases"/>
    <property type="match status" value="1"/>
</dbReference>
<proteinExistence type="inferred from homology"/>
<sequence length="588" mass="69464">MKISIFNLLIILTIINKTFEQNTEFQYLDESGNIKQVYNFTEYYYERIHTIKLKGSTEKLIYWADIYVGVPPQKQSVIVDTGSNRLSFPCKGCKSCSQKHENPNFNFENSLTFSFLTCNGNQQMNFKCKCNLKQGDKKCQWESGFADGSELNGFLAEDIVVLGDQMEKYDYNNENYIQYIKHEGVKTVFGCTDVESQAFQLQEPNGILGLGPDTNNLQIPPNLVENIFQQHSKNQEILAFSLCLNQREGGYMSIGGYNYELHKQNAKTQVISYKDSQKQYTVDVLSIQVCFFYYIYVYIYIYIYIYIYLYIDIYIYIKMNGIKIIEKIPKAIVDSALVKHINENCQKCGGKYSNDNYQTKFLYDFQYYPRLIDFFNSFPFFEFEFENNVKIKLGGESYLFVHPDEKNRNLYQFAFYGVSEDKTYLGGPFMKNYDILFDRQNKKLHFTESNCSQEKISSNLMNLNSIQIKKTVQDIQFIKQVQKFQEKLNILKQQEQKQNEIINIDQQKNKSNFFFVNNKQKKKKHIFLVFYSFLILIFVAILIFIVYKIYTCNQQQKMEVKNKFYIQETNNEEIPNIMQSDNQQIQKK</sequence>
<evidence type="ECO:0000259" key="12">
    <source>
        <dbReference type="PROSITE" id="PS51767"/>
    </source>
</evidence>
<name>G0QL27_ICHMU</name>
<evidence type="ECO:0000256" key="8">
    <source>
        <dbReference type="PIRSR" id="PIRSR601461-2"/>
    </source>
</evidence>
<keyword evidence="3 11" id="KW-0732">Signal</keyword>
<evidence type="ECO:0000313" key="14">
    <source>
        <dbReference type="Proteomes" id="UP000008983"/>
    </source>
</evidence>
<dbReference type="PROSITE" id="PS00141">
    <property type="entry name" value="ASP_PROTEASE"/>
    <property type="match status" value="1"/>
</dbReference>
<dbReference type="PANTHER" id="PTHR47965:SF12">
    <property type="entry name" value="ASPARTIC PROTEINASE 3-RELATED"/>
    <property type="match status" value="1"/>
</dbReference>